<feature type="transmembrane region" description="Helical" evidence="1">
    <location>
        <begin position="39"/>
        <end position="59"/>
    </location>
</feature>
<dbReference type="FunCoup" id="D3KFW6">
    <property type="interactions" value="46"/>
</dbReference>
<dbReference type="Proteomes" id="UP000001940">
    <property type="component" value="Chromosome IV"/>
</dbReference>
<feature type="transmembrane region" description="Helical" evidence="1">
    <location>
        <begin position="286"/>
        <end position="307"/>
    </location>
</feature>
<dbReference type="AGR" id="WB:WBGene00194915"/>
<dbReference type="InParanoid" id="D3KFW6"/>
<keyword evidence="1 2" id="KW-0812">Transmembrane</keyword>
<dbReference type="WormBase" id="JC8.16">
    <property type="protein sequence ID" value="CE44449"/>
    <property type="gene ID" value="WBGene00194915"/>
</dbReference>
<dbReference type="HOGENOM" id="CLU_877812_0_0_1"/>
<dbReference type="GeneID" id="13198852"/>
<proteinExistence type="predicted"/>
<feature type="transmembrane region" description="Helical" evidence="1">
    <location>
        <begin position="106"/>
        <end position="124"/>
    </location>
</feature>
<feature type="transmembrane region" description="Helical" evidence="1">
    <location>
        <begin position="160"/>
        <end position="177"/>
    </location>
</feature>
<gene>
    <name evidence="2" type="ORF">CELE_JC8.16</name>
    <name evidence="2 4" type="ORF">JC8.16</name>
</gene>
<keyword evidence="3" id="KW-1185">Reference proteome</keyword>
<dbReference type="EMBL" id="BX284604">
    <property type="protein sequence ID" value="CBJ25083.1"/>
    <property type="molecule type" value="Genomic_DNA"/>
</dbReference>
<evidence type="ECO:0000313" key="4">
    <source>
        <dbReference type="WormBase" id="JC8.16"/>
    </source>
</evidence>
<feature type="transmembrane region" description="Helical" evidence="1">
    <location>
        <begin position="79"/>
        <end position="100"/>
    </location>
</feature>
<dbReference type="RefSeq" id="NP_001255717.1">
    <property type="nucleotide sequence ID" value="NM_001268788.1"/>
</dbReference>
<feature type="transmembrane region" description="Helical" evidence="1">
    <location>
        <begin position="227"/>
        <end position="249"/>
    </location>
</feature>
<dbReference type="OMA" id="ATNFEFP"/>
<feature type="transmembrane region" description="Helical" evidence="1">
    <location>
        <begin position="189"/>
        <end position="207"/>
    </location>
</feature>
<accession>D3KFW6</accession>
<dbReference type="KEGG" id="cel:CELE_JC8.16"/>
<evidence type="ECO:0000313" key="2">
    <source>
        <dbReference type="EMBL" id="CBJ25083.1"/>
    </source>
</evidence>
<evidence type="ECO:0000256" key="1">
    <source>
        <dbReference type="SAM" id="Phobius"/>
    </source>
</evidence>
<keyword evidence="1" id="KW-0472">Membrane</keyword>
<protein>
    <submittedName>
        <fullName evidence="2">Transmembrane protein</fullName>
    </submittedName>
</protein>
<keyword evidence="1" id="KW-1133">Transmembrane helix</keyword>
<sequence length="317" mass="36803">MKKPKNAGIVSQFFLIATWFTLTLMSGIMYRMVLVATNFEFPCMIILCQSIFSLIFLQISRLLFPDLCVSWSTSIDFRALPASTFLTFSVCLDMLAYYQETSSSKLMEYLAAPAIAIILLRSAIGQRSRIGKKLPFILSCLSVIFSYFTINVTVLTPDGMLFGFMILVFNIATFFTLKTYLKRNSISQFLFSHFSFSTIIFFAYELYKHDIHRLYLYVHLWQLPNFYSVLFSFVFFFSLSLISLCNVIIQFDITLLATALNTKNAWQFVITNFVFRNIVFKPYYDLNPCMCLNALCSFVVCLTIFWIDVRNRNSQIY</sequence>
<organism evidence="2 3">
    <name type="scientific">Caenorhabditis elegans</name>
    <dbReference type="NCBI Taxonomy" id="6239"/>
    <lineage>
        <taxon>Eukaryota</taxon>
        <taxon>Metazoa</taxon>
        <taxon>Ecdysozoa</taxon>
        <taxon>Nematoda</taxon>
        <taxon>Chromadorea</taxon>
        <taxon>Rhabditida</taxon>
        <taxon>Rhabditina</taxon>
        <taxon>Rhabditomorpha</taxon>
        <taxon>Rhabditoidea</taxon>
        <taxon>Rhabditidae</taxon>
        <taxon>Peloderinae</taxon>
        <taxon>Caenorhabditis</taxon>
    </lineage>
</organism>
<reference evidence="2 3" key="1">
    <citation type="journal article" date="1998" name="Science">
        <title>Genome sequence of the nematode C. elegans: a platform for investigating biology.</title>
        <authorList>
            <consortium name="The C. elegans sequencing consortium"/>
            <person name="Sulson J.E."/>
            <person name="Waterston R."/>
        </authorList>
    </citation>
    <scope>NUCLEOTIDE SEQUENCE [LARGE SCALE GENOMIC DNA]</scope>
    <source>
        <strain evidence="2 3">Bristol N2</strain>
    </source>
</reference>
<name>D3KFW6_CAEEL</name>
<dbReference type="Bgee" id="WBGene00194915">
    <property type="expression patterns" value="Expressed in embryo and 3 other cell types or tissues"/>
</dbReference>
<dbReference type="OrthoDB" id="5846402at2759"/>
<dbReference type="PaxDb" id="6239-JC8.16"/>
<evidence type="ECO:0000313" key="3">
    <source>
        <dbReference type="Proteomes" id="UP000001940"/>
    </source>
</evidence>
<dbReference type="AlphaFoldDB" id="D3KFW6"/>
<feature type="transmembrane region" description="Helical" evidence="1">
    <location>
        <begin position="12"/>
        <end position="33"/>
    </location>
</feature>
<dbReference type="CTD" id="13198852"/>
<dbReference type="eggNOG" id="ENOG502THV4">
    <property type="taxonomic scope" value="Eukaryota"/>
</dbReference>
<feature type="transmembrane region" description="Helical" evidence="1">
    <location>
        <begin position="136"/>
        <end position="154"/>
    </location>
</feature>